<evidence type="ECO:0000256" key="1">
    <source>
        <dbReference type="SAM" id="MobiDB-lite"/>
    </source>
</evidence>
<keyword evidence="2" id="KW-0472">Membrane</keyword>
<feature type="region of interest" description="Disordered" evidence="1">
    <location>
        <begin position="1"/>
        <end position="71"/>
    </location>
</feature>
<evidence type="ECO:0000313" key="3">
    <source>
        <dbReference type="EMBL" id="GAA3582185.1"/>
    </source>
</evidence>
<proteinExistence type="predicted"/>
<gene>
    <name evidence="3" type="ORF">GCM10022235_60730</name>
</gene>
<comment type="caution">
    <text evidence="3">The sequence shown here is derived from an EMBL/GenBank/DDBJ whole genome shotgun (WGS) entry which is preliminary data.</text>
</comment>
<sequence>MTKPPAERTLPNKQDILDRVLAGPTNAPEPGRLRRQADRLRVGPTTKPTRSGRERPAPKPTRSGGDWPAPKRRWPGWAVPVLAGAAVAAIVGAILVVPQTMKSGDPAVTPASRPAESEVDLDLGPLSQAEIAKLLGICRPWPQPYRVLHATKIRTAWGKRQDWTVAVEGHDPGGDGVPPGDGRLIACSGYPVKTTAEDLASQGIWWENFFSTSGPALSEEELANLPKGESFIQPRYDDSFRPQELIQLQAEPDKKWASRMWIRTPSTVDRVRQRILVDGTPKSPWFSSKSVDGLSFTQAWIDAPVSRSAKYTVEVQFLDKSNRLVEIPGSTGPTTVVTSGGFGFNKTYKYSDYYVS</sequence>
<feature type="transmembrane region" description="Helical" evidence="2">
    <location>
        <begin position="77"/>
        <end position="97"/>
    </location>
</feature>
<feature type="compositionally biased region" description="Basic and acidic residues" evidence="1">
    <location>
        <begin position="31"/>
        <end position="41"/>
    </location>
</feature>
<evidence type="ECO:0000256" key="2">
    <source>
        <dbReference type="SAM" id="Phobius"/>
    </source>
</evidence>
<keyword evidence="4" id="KW-1185">Reference proteome</keyword>
<organism evidence="3 4">
    <name type="scientific">Kribbella ginsengisoli</name>
    <dbReference type="NCBI Taxonomy" id="363865"/>
    <lineage>
        <taxon>Bacteria</taxon>
        <taxon>Bacillati</taxon>
        <taxon>Actinomycetota</taxon>
        <taxon>Actinomycetes</taxon>
        <taxon>Propionibacteriales</taxon>
        <taxon>Kribbellaceae</taxon>
        <taxon>Kribbella</taxon>
    </lineage>
</organism>
<dbReference type="Proteomes" id="UP001501222">
    <property type="component" value="Unassembled WGS sequence"/>
</dbReference>
<evidence type="ECO:0000313" key="4">
    <source>
        <dbReference type="Proteomes" id="UP001501222"/>
    </source>
</evidence>
<keyword evidence="2" id="KW-0812">Transmembrane</keyword>
<dbReference type="EMBL" id="BAABAA010000009">
    <property type="protein sequence ID" value="GAA3582185.1"/>
    <property type="molecule type" value="Genomic_DNA"/>
</dbReference>
<accession>A0ABP6YJA5</accession>
<dbReference type="RefSeq" id="WP_344846291.1">
    <property type="nucleotide sequence ID" value="NZ_BAABAA010000009.1"/>
</dbReference>
<protein>
    <submittedName>
        <fullName evidence="3">Uncharacterized protein</fullName>
    </submittedName>
</protein>
<name>A0ABP6YJA5_9ACTN</name>
<keyword evidence="2" id="KW-1133">Transmembrane helix</keyword>
<reference evidence="4" key="1">
    <citation type="journal article" date="2019" name="Int. J. Syst. Evol. Microbiol.">
        <title>The Global Catalogue of Microorganisms (GCM) 10K type strain sequencing project: providing services to taxonomists for standard genome sequencing and annotation.</title>
        <authorList>
            <consortium name="The Broad Institute Genomics Platform"/>
            <consortium name="The Broad Institute Genome Sequencing Center for Infectious Disease"/>
            <person name="Wu L."/>
            <person name="Ma J."/>
        </authorList>
    </citation>
    <scope>NUCLEOTIDE SEQUENCE [LARGE SCALE GENOMIC DNA]</scope>
    <source>
        <strain evidence="4">JCM 16928</strain>
    </source>
</reference>